<protein>
    <submittedName>
        <fullName evidence="2">Uncharacterized protein</fullName>
    </submittedName>
</protein>
<evidence type="ECO:0000256" key="1">
    <source>
        <dbReference type="SAM" id="Phobius"/>
    </source>
</evidence>
<feature type="transmembrane region" description="Helical" evidence="1">
    <location>
        <begin position="82"/>
        <end position="103"/>
    </location>
</feature>
<dbReference type="Proteomes" id="UP000624279">
    <property type="component" value="Unassembled WGS sequence"/>
</dbReference>
<organism evidence="2 3">
    <name type="scientific">Undibacterium flavidum</name>
    <dbReference type="NCBI Taxonomy" id="2762297"/>
    <lineage>
        <taxon>Bacteria</taxon>
        <taxon>Pseudomonadati</taxon>
        <taxon>Pseudomonadota</taxon>
        <taxon>Betaproteobacteria</taxon>
        <taxon>Burkholderiales</taxon>
        <taxon>Oxalobacteraceae</taxon>
        <taxon>Undibacterium</taxon>
    </lineage>
</organism>
<feature type="transmembrane region" description="Helical" evidence="1">
    <location>
        <begin position="137"/>
        <end position="163"/>
    </location>
</feature>
<name>A0ABR6YE99_9BURK</name>
<comment type="caution">
    <text evidence="2">The sequence shown here is derived from an EMBL/GenBank/DDBJ whole genome shotgun (WGS) entry which is preliminary data.</text>
</comment>
<evidence type="ECO:0000313" key="2">
    <source>
        <dbReference type="EMBL" id="MBC3874884.1"/>
    </source>
</evidence>
<proteinExistence type="predicted"/>
<reference evidence="2 3" key="1">
    <citation type="submission" date="2020-08" db="EMBL/GenBank/DDBJ databases">
        <title>Novel species isolated from subtropical streams in China.</title>
        <authorList>
            <person name="Lu H."/>
        </authorList>
    </citation>
    <scope>NUCLEOTIDE SEQUENCE [LARGE SCALE GENOMIC DNA]</scope>
    <source>
        <strain evidence="2 3">LX15W</strain>
    </source>
</reference>
<sequence>METTGIKNFSRKKIDKLVEEKKKDFDFVKWISLIITMSGILFWMAGTAYESGYWHLLGADGSFIPRTFQRTALSGFIGPFEVWLYGAVILLGYALLLFFAVLISSSIHRPKVLPKIFIQIESWFDKKKTVDAATLKFPIILITIFMAIIVAIIPCLVIVGLAYKEGATQMNQEICNARTVKEFATSINLFDGTKVQGKFIGRSEKLSVLLNNKAISVITISDKPQVIDTTNVLEVLCKRKK</sequence>
<gene>
    <name evidence="2" type="ORF">H8K55_14930</name>
</gene>
<dbReference type="EMBL" id="JACOGA010000014">
    <property type="protein sequence ID" value="MBC3874884.1"/>
    <property type="molecule type" value="Genomic_DNA"/>
</dbReference>
<accession>A0ABR6YE99</accession>
<dbReference type="RefSeq" id="WP_186942872.1">
    <property type="nucleotide sequence ID" value="NZ_JACOGA010000014.1"/>
</dbReference>
<evidence type="ECO:0000313" key="3">
    <source>
        <dbReference type="Proteomes" id="UP000624279"/>
    </source>
</evidence>
<keyword evidence="1" id="KW-1133">Transmembrane helix</keyword>
<feature type="transmembrane region" description="Helical" evidence="1">
    <location>
        <begin position="27"/>
        <end position="46"/>
    </location>
</feature>
<keyword evidence="1" id="KW-0812">Transmembrane</keyword>
<keyword evidence="3" id="KW-1185">Reference proteome</keyword>
<keyword evidence="1" id="KW-0472">Membrane</keyword>